<evidence type="ECO:0000313" key="4">
    <source>
        <dbReference type="Proteomes" id="UP000275846"/>
    </source>
</evidence>
<evidence type="ECO:0000313" key="5">
    <source>
        <dbReference type="WBParaSite" id="SSLN_0000907301-mRNA-1"/>
    </source>
</evidence>
<reference evidence="3 4" key="2">
    <citation type="submission" date="2018-11" db="EMBL/GenBank/DDBJ databases">
        <authorList>
            <consortium name="Pathogen Informatics"/>
        </authorList>
    </citation>
    <scope>NUCLEOTIDE SEQUENCE [LARGE SCALE GENOMIC DNA]</scope>
    <source>
        <strain evidence="3 4">NST_G2</strain>
    </source>
</reference>
<evidence type="ECO:0000259" key="2">
    <source>
        <dbReference type="Pfam" id="PF00078"/>
    </source>
</evidence>
<dbReference type="EMBL" id="UYSU01034821">
    <property type="protein sequence ID" value="VDL95121.1"/>
    <property type="molecule type" value="Genomic_DNA"/>
</dbReference>
<protein>
    <submittedName>
        <fullName evidence="5">Reverse transcriptase domain-containing protein</fullName>
    </submittedName>
</protein>
<accession>A0A183SWY8</accession>
<reference evidence="5" key="1">
    <citation type="submission" date="2016-06" db="UniProtKB">
        <authorList>
            <consortium name="WormBaseParasite"/>
        </authorList>
    </citation>
    <scope>IDENTIFICATION</scope>
</reference>
<dbReference type="OrthoDB" id="10063195at2759"/>
<keyword evidence="4" id="KW-1185">Reference proteome</keyword>
<dbReference type="STRING" id="70667.A0A183SWY8"/>
<name>A0A183SWY8_SCHSO</name>
<feature type="domain" description="Reverse transcriptase" evidence="2">
    <location>
        <begin position="154"/>
        <end position="262"/>
    </location>
</feature>
<gene>
    <name evidence="3" type="ORF">SSLN_LOCUS8736</name>
</gene>
<feature type="region of interest" description="Disordered" evidence="1">
    <location>
        <begin position="1"/>
        <end position="29"/>
    </location>
</feature>
<evidence type="ECO:0000313" key="3">
    <source>
        <dbReference type="EMBL" id="VDL95121.1"/>
    </source>
</evidence>
<sequence length="386" mass="43177">MPTSCTVTAAGDAGRLDDPKGRGNLGGSAPLLSSDGTTLLTEKSQILKRWAEHFRNVLNCSSAISDAAIDRLPQVDTNNDLDLPPSLPETIRAVQQISSGKAPGSDAIPPEVRKDGGPRLMSELTTLFQEMWCQGKVPQDFKDASIVHLYKRKRNRQLSDNPRVISLLNIARKIFARIVLNRLNGHLEQGLLPESQCGFRRHRGTTEMIFAVRQLQEKPQEMRTHLYTTFGDLARASDLVNRDGLWKFMQKFGCPERSMHIVRQLHDGMTARITDCLYSLMFYAMLMDTYRDEPPGISVAYRTDGHLLNSRRMQTPTRVSTTTVHDLLFADDCALNTVKEEDMQRTMDLFTAGCAKFGLTIIAVKTVVVRPVRNSILPESMSTALT</sequence>
<dbReference type="AlphaFoldDB" id="A0A183SWY8"/>
<dbReference type="SUPFAM" id="SSF56672">
    <property type="entry name" value="DNA/RNA polymerases"/>
    <property type="match status" value="1"/>
</dbReference>
<organism evidence="5">
    <name type="scientific">Schistocephalus solidus</name>
    <name type="common">Tapeworm</name>
    <dbReference type="NCBI Taxonomy" id="70667"/>
    <lineage>
        <taxon>Eukaryota</taxon>
        <taxon>Metazoa</taxon>
        <taxon>Spiralia</taxon>
        <taxon>Lophotrochozoa</taxon>
        <taxon>Platyhelminthes</taxon>
        <taxon>Cestoda</taxon>
        <taxon>Eucestoda</taxon>
        <taxon>Diphyllobothriidea</taxon>
        <taxon>Diphyllobothriidae</taxon>
        <taxon>Schistocephalus</taxon>
    </lineage>
</organism>
<dbReference type="InterPro" id="IPR043502">
    <property type="entry name" value="DNA/RNA_pol_sf"/>
</dbReference>
<proteinExistence type="predicted"/>
<dbReference type="PANTHER" id="PTHR19446">
    <property type="entry name" value="REVERSE TRANSCRIPTASES"/>
    <property type="match status" value="1"/>
</dbReference>
<dbReference type="WBParaSite" id="SSLN_0000907301-mRNA-1">
    <property type="protein sequence ID" value="SSLN_0000907301-mRNA-1"/>
    <property type="gene ID" value="SSLN_0000907301"/>
</dbReference>
<dbReference type="Pfam" id="PF00078">
    <property type="entry name" value="RVT_1"/>
    <property type="match status" value="1"/>
</dbReference>
<evidence type="ECO:0000256" key="1">
    <source>
        <dbReference type="SAM" id="MobiDB-lite"/>
    </source>
</evidence>
<dbReference type="InterPro" id="IPR000477">
    <property type="entry name" value="RT_dom"/>
</dbReference>
<dbReference type="Proteomes" id="UP000275846">
    <property type="component" value="Unassembled WGS sequence"/>
</dbReference>